<evidence type="ECO:0008006" key="4">
    <source>
        <dbReference type="Google" id="ProtNLM"/>
    </source>
</evidence>
<protein>
    <recommendedName>
        <fullName evidence="4">NADP-dependent oxidoreductase domain-containing protein</fullName>
    </recommendedName>
</protein>
<evidence type="ECO:0000313" key="3">
    <source>
        <dbReference type="Proteomes" id="UP000307440"/>
    </source>
</evidence>
<proteinExistence type="predicted"/>
<gene>
    <name evidence="2" type="ORF">FA15DRAFT_241511</name>
</gene>
<dbReference type="AlphaFoldDB" id="A0A5C3KFI2"/>
<dbReference type="Proteomes" id="UP000307440">
    <property type="component" value="Unassembled WGS sequence"/>
</dbReference>
<evidence type="ECO:0000313" key="2">
    <source>
        <dbReference type="EMBL" id="TFK18820.1"/>
    </source>
</evidence>
<dbReference type="EMBL" id="ML210376">
    <property type="protein sequence ID" value="TFK18820.1"/>
    <property type="molecule type" value="Genomic_DNA"/>
</dbReference>
<reference evidence="2 3" key="1">
    <citation type="journal article" date="2019" name="Nat. Ecol. Evol.">
        <title>Megaphylogeny resolves global patterns of mushroom evolution.</title>
        <authorList>
            <person name="Varga T."/>
            <person name="Krizsan K."/>
            <person name="Foldi C."/>
            <person name="Dima B."/>
            <person name="Sanchez-Garcia M."/>
            <person name="Sanchez-Ramirez S."/>
            <person name="Szollosi G.J."/>
            <person name="Szarkandi J.G."/>
            <person name="Papp V."/>
            <person name="Albert L."/>
            <person name="Andreopoulos W."/>
            <person name="Angelini C."/>
            <person name="Antonin V."/>
            <person name="Barry K.W."/>
            <person name="Bougher N.L."/>
            <person name="Buchanan P."/>
            <person name="Buyck B."/>
            <person name="Bense V."/>
            <person name="Catcheside P."/>
            <person name="Chovatia M."/>
            <person name="Cooper J."/>
            <person name="Damon W."/>
            <person name="Desjardin D."/>
            <person name="Finy P."/>
            <person name="Geml J."/>
            <person name="Haridas S."/>
            <person name="Hughes K."/>
            <person name="Justo A."/>
            <person name="Karasinski D."/>
            <person name="Kautmanova I."/>
            <person name="Kiss B."/>
            <person name="Kocsube S."/>
            <person name="Kotiranta H."/>
            <person name="LaButti K.M."/>
            <person name="Lechner B.E."/>
            <person name="Liimatainen K."/>
            <person name="Lipzen A."/>
            <person name="Lukacs Z."/>
            <person name="Mihaltcheva S."/>
            <person name="Morgado L.N."/>
            <person name="Niskanen T."/>
            <person name="Noordeloos M.E."/>
            <person name="Ohm R.A."/>
            <person name="Ortiz-Santana B."/>
            <person name="Ovrebo C."/>
            <person name="Racz N."/>
            <person name="Riley R."/>
            <person name="Savchenko A."/>
            <person name="Shiryaev A."/>
            <person name="Soop K."/>
            <person name="Spirin V."/>
            <person name="Szebenyi C."/>
            <person name="Tomsovsky M."/>
            <person name="Tulloss R.E."/>
            <person name="Uehling J."/>
            <person name="Grigoriev I.V."/>
            <person name="Vagvolgyi C."/>
            <person name="Papp T."/>
            <person name="Martin F.M."/>
            <person name="Miettinen O."/>
            <person name="Hibbett D.S."/>
            <person name="Nagy L.G."/>
        </authorList>
    </citation>
    <scope>NUCLEOTIDE SEQUENCE [LARGE SCALE GENOMIC DNA]</scope>
    <source>
        <strain evidence="2 3">CBS 121175</strain>
    </source>
</reference>
<accession>A0A5C3KFI2</accession>
<sequence length="80" mass="8811">MRSHSLGLCKLTLPTIALHLGSLVGDLGLEREFVGTNIWAVIEAAEAAGLEPWRSCHHRRPRQGLLRAQHIPNQLEGTPI</sequence>
<keyword evidence="1" id="KW-0732">Signal</keyword>
<evidence type="ECO:0000256" key="1">
    <source>
        <dbReference type="SAM" id="SignalP"/>
    </source>
</evidence>
<feature type="chain" id="PRO_5022771210" description="NADP-dependent oxidoreductase domain-containing protein" evidence="1">
    <location>
        <begin position="18"/>
        <end position="80"/>
    </location>
</feature>
<organism evidence="2 3">
    <name type="scientific">Coprinopsis marcescibilis</name>
    <name type="common">Agaric fungus</name>
    <name type="synonym">Psathyrella marcescibilis</name>
    <dbReference type="NCBI Taxonomy" id="230819"/>
    <lineage>
        <taxon>Eukaryota</taxon>
        <taxon>Fungi</taxon>
        <taxon>Dikarya</taxon>
        <taxon>Basidiomycota</taxon>
        <taxon>Agaricomycotina</taxon>
        <taxon>Agaricomycetes</taxon>
        <taxon>Agaricomycetidae</taxon>
        <taxon>Agaricales</taxon>
        <taxon>Agaricineae</taxon>
        <taxon>Psathyrellaceae</taxon>
        <taxon>Coprinopsis</taxon>
    </lineage>
</organism>
<keyword evidence="3" id="KW-1185">Reference proteome</keyword>
<name>A0A5C3KFI2_COPMA</name>
<feature type="signal peptide" evidence="1">
    <location>
        <begin position="1"/>
        <end position="17"/>
    </location>
</feature>